<reference evidence="2 3" key="1">
    <citation type="journal article" date="2022" name="Nat. Ecol. Evol.">
        <title>A masculinizing supergene underlies an exaggerated male reproductive morph in a spider.</title>
        <authorList>
            <person name="Hendrickx F."/>
            <person name="De Corte Z."/>
            <person name="Sonet G."/>
            <person name="Van Belleghem S.M."/>
            <person name="Kostlbacher S."/>
            <person name="Vangestel C."/>
        </authorList>
    </citation>
    <scope>NUCLEOTIDE SEQUENCE [LARGE SCALE GENOMIC DNA]</scope>
    <source>
        <strain evidence="2">W744_W776</strain>
    </source>
</reference>
<keyword evidence="3" id="KW-1185">Reference proteome</keyword>
<comment type="caution">
    <text evidence="2">The sequence shown here is derived from an EMBL/GenBank/DDBJ whole genome shotgun (WGS) entry which is preliminary data.</text>
</comment>
<feature type="region of interest" description="Disordered" evidence="1">
    <location>
        <begin position="71"/>
        <end position="95"/>
    </location>
</feature>
<dbReference type="EMBL" id="JAFNEN010000028">
    <property type="protein sequence ID" value="KAG8199289.1"/>
    <property type="molecule type" value="Genomic_DNA"/>
</dbReference>
<protein>
    <submittedName>
        <fullName evidence="2">Uncharacterized protein</fullName>
    </submittedName>
</protein>
<evidence type="ECO:0000313" key="2">
    <source>
        <dbReference type="EMBL" id="KAG8199289.1"/>
    </source>
</evidence>
<name>A0AAV6VRH6_9ARAC</name>
<dbReference type="AlphaFoldDB" id="A0AAV6VRH6"/>
<feature type="compositionally biased region" description="Basic and acidic residues" evidence="1">
    <location>
        <begin position="77"/>
        <end position="95"/>
    </location>
</feature>
<evidence type="ECO:0000256" key="1">
    <source>
        <dbReference type="SAM" id="MobiDB-lite"/>
    </source>
</evidence>
<accession>A0AAV6VRH6</accession>
<proteinExistence type="predicted"/>
<sequence length="95" mass="10404">MLRFTVVGVTWTETLAGKSVNFRSACENAVRRTCELEKGAVPNGTSLNIGPFATKVQIQSRAACSARAWEHSTSSSVEKEKEHSFCKKSPEKGEK</sequence>
<evidence type="ECO:0000313" key="3">
    <source>
        <dbReference type="Proteomes" id="UP000827092"/>
    </source>
</evidence>
<dbReference type="Proteomes" id="UP000827092">
    <property type="component" value="Unassembled WGS sequence"/>
</dbReference>
<gene>
    <name evidence="2" type="ORF">JTE90_011757</name>
</gene>
<organism evidence="2 3">
    <name type="scientific">Oedothorax gibbosus</name>
    <dbReference type="NCBI Taxonomy" id="931172"/>
    <lineage>
        <taxon>Eukaryota</taxon>
        <taxon>Metazoa</taxon>
        <taxon>Ecdysozoa</taxon>
        <taxon>Arthropoda</taxon>
        <taxon>Chelicerata</taxon>
        <taxon>Arachnida</taxon>
        <taxon>Araneae</taxon>
        <taxon>Araneomorphae</taxon>
        <taxon>Entelegynae</taxon>
        <taxon>Araneoidea</taxon>
        <taxon>Linyphiidae</taxon>
        <taxon>Erigoninae</taxon>
        <taxon>Oedothorax</taxon>
    </lineage>
</organism>